<dbReference type="InterPro" id="IPR055270">
    <property type="entry name" value="Glyco_tran_10_C"/>
</dbReference>
<dbReference type="Proteomes" id="UP000192223">
    <property type="component" value="Unplaced"/>
</dbReference>
<dbReference type="InterPro" id="IPR001503">
    <property type="entry name" value="Glyco_trans_10"/>
</dbReference>
<feature type="domain" description="Fucosyltransferase C-terminal" evidence="13">
    <location>
        <begin position="48"/>
        <end position="220"/>
    </location>
</feature>
<evidence type="ECO:0000256" key="10">
    <source>
        <dbReference type="ARBA" id="ARBA00023136"/>
    </source>
</evidence>
<comment type="subcellular location">
    <subcellularLocation>
        <location evidence="1 12">Golgi apparatus</location>
        <location evidence="1 12">Golgi stack membrane</location>
        <topology evidence="1 12">Single-pass type II membrane protein</topology>
    </subcellularLocation>
</comment>
<evidence type="ECO:0000313" key="16">
    <source>
        <dbReference type="RefSeq" id="XP_025833210.1"/>
    </source>
</evidence>
<evidence type="ECO:0000256" key="12">
    <source>
        <dbReference type="RuleBase" id="RU003832"/>
    </source>
</evidence>
<evidence type="ECO:0000256" key="8">
    <source>
        <dbReference type="ARBA" id="ARBA00022989"/>
    </source>
</evidence>
<evidence type="ECO:0000313" key="15">
    <source>
        <dbReference type="Proteomes" id="UP000192223"/>
    </source>
</evidence>
<evidence type="ECO:0000259" key="13">
    <source>
        <dbReference type="Pfam" id="PF00852"/>
    </source>
</evidence>
<evidence type="ECO:0000256" key="1">
    <source>
        <dbReference type="ARBA" id="ARBA00004447"/>
    </source>
</evidence>
<accession>A0A7F5RB56</accession>
<organism evidence="15 17">
    <name type="scientific">Agrilus planipennis</name>
    <name type="common">Emerald ash borer</name>
    <name type="synonym">Agrilus marcopoli</name>
    <dbReference type="NCBI Taxonomy" id="224129"/>
    <lineage>
        <taxon>Eukaryota</taxon>
        <taxon>Metazoa</taxon>
        <taxon>Ecdysozoa</taxon>
        <taxon>Arthropoda</taxon>
        <taxon>Hexapoda</taxon>
        <taxon>Insecta</taxon>
        <taxon>Pterygota</taxon>
        <taxon>Neoptera</taxon>
        <taxon>Endopterygota</taxon>
        <taxon>Coleoptera</taxon>
        <taxon>Polyphaga</taxon>
        <taxon>Elateriformia</taxon>
        <taxon>Buprestoidea</taxon>
        <taxon>Buprestidae</taxon>
        <taxon>Agrilinae</taxon>
        <taxon>Agrilus</taxon>
    </lineage>
</organism>
<keyword evidence="8" id="KW-1133">Transmembrane helix</keyword>
<evidence type="ECO:0000256" key="6">
    <source>
        <dbReference type="ARBA" id="ARBA00022692"/>
    </source>
</evidence>
<protein>
    <recommendedName>
        <fullName evidence="12">Fucosyltransferase</fullName>
        <ecNumber evidence="12">2.4.1.-</ecNumber>
    </recommendedName>
</protein>
<evidence type="ECO:0000259" key="14">
    <source>
        <dbReference type="Pfam" id="PF17039"/>
    </source>
</evidence>
<dbReference type="KEGG" id="apln:112903891"/>
<dbReference type="SUPFAM" id="SSF53756">
    <property type="entry name" value="UDP-Glycosyltransferase/glycogen phosphorylase"/>
    <property type="match status" value="1"/>
</dbReference>
<feature type="domain" description="Fucosyltransferase N-terminal" evidence="14">
    <location>
        <begin position="5"/>
        <end position="30"/>
    </location>
</feature>
<dbReference type="OrthoDB" id="427096at2759"/>
<dbReference type="FunFam" id="3.40.50.11660:FF:000006">
    <property type="entry name" value="Alpha-(1,3)-fucosyltransferase C"/>
    <property type="match status" value="1"/>
</dbReference>
<proteinExistence type="inferred from homology"/>
<evidence type="ECO:0000256" key="3">
    <source>
        <dbReference type="ARBA" id="ARBA00008919"/>
    </source>
</evidence>
<keyword evidence="7" id="KW-0735">Signal-anchor</keyword>
<keyword evidence="11" id="KW-0325">Glycoprotein</keyword>
<keyword evidence="15" id="KW-1185">Reference proteome</keyword>
<dbReference type="PANTHER" id="PTHR48438">
    <property type="entry name" value="ALPHA-(1,3)-FUCOSYLTRANSFERASE C-RELATED"/>
    <property type="match status" value="1"/>
</dbReference>
<evidence type="ECO:0000256" key="7">
    <source>
        <dbReference type="ARBA" id="ARBA00022968"/>
    </source>
</evidence>
<dbReference type="InterPro" id="IPR031481">
    <property type="entry name" value="Glyco_tran_10_N"/>
</dbReference>
<dbReference type="UniPathway" id="UPA00378"/>
<reference evidence="16 17" key="1">
    <citation type="submission" date="2025-04" db="UniProtKB">
        <authorList>
            <consortium name="RefSeq"/>
        </authorList>
    </citation>
    <scope>IDENTIFICATION</scope>
    <source>
        <tissue evidence="16 17">Entire body</tissue>
    </source>
</reference>
<dbReference type="RefSeq" id="XP_025833211.1">
    <property type="nucleotide sequence ID" value="XM_025977426.1"/>
</dbReference>
<evidence type="ECO:0000313" key="17">
    <source>
        <dbReference type="RefSeq" id="XP_025833211.1"/>
    </source>
</evidence>
<dbReference type="GO" id="GO:0008417">
    <property type="term" value="F:fucosyltransferase activity"/>
    <property type="evidence" value="ECO:0007669"/>
    <property type="project" value="InterPro"/>
</dbReference>
<sequence length="243" mass="28956">MRKANLNYANGFYNWTMTYRLDSDIPNPYGFYVKSKRKVDVPSKEDLKKRKKLVAWFVSSCDVSSKRGKLVSKIMKYTKVDIYGKCGDLSCQKNDNECYQLLENNYKFYLSFENSYCKDYVTEKLFNIYNISVIPVVYGRADYKKIAPPHSYINVEDFPSVEELVKYLKYLDENDDKYLEYFQWKSDYYVVSSFKYFICDLCKKLNTDFTPKTYKNIEKWWKGAEDDPSCYTNIDLPRIVIDD</sequence>
<gene>
    <name evidence="16 17" type="primary">LOC112903891</name>
</gene>
<evidence type="ECO:0000256" key="11">
    <source>
        <dbReference type="ARBA" id="ARBA00023180"/>
    </source>
</evidence>
<dbReference type="AlphaFoldDB" id="A0A7F5RB56"/>
<dbReference type="Pfam" id="PF17039">
    <property type="entry name" value="Glyco_tran_10_N"/>
    <property type="match status" value="1"/>
</dbReference>
<keyword evidence="4 12" id="KW-0328">Glycosyltransferase</keyword>
<evidence type="ECO:0000256" key="4">
    <source>
        <dbReference type="ARBA" id="ARBA00022676"/>
    </source>
</evidence>
<keyword evidence="5 12" id="KW-0808">Transferase</keyword>
<evidence type="ECO:0000256" key="5">
    <source>
        <dbReference type="ARBA" id="ARBA00022679"/>
    </source>
</evidence>
<dbReference type="EC" id="2.4.1.-" evidence="12"/>
<comment type="similarity">
    <text evidence="3 12">Belongs to the glycosyltransferase 10 family.</text>
</comment>
<dbReference type="InterPro" id="IPR038577">
    <property type="entry name" value="GT10-like_C_sf"/>
</dbReference>
<dbReference type="Pfam" id="PF00852">
    <property type="entry name" value="Glyco_transf_10"/>
    <property type="match status" value="1"/>
</dbReference>
<dbReference type="PANTHER" id="PTHR48438:SF1">
    <property type="entry name" value="ALPHA-(1,3)-FUCOSYLTRANSFERASE C-RELATED"/>
    <property type="match status" value="1"/>
</dbReference>
<dbReference type="RefSeq" id="XP_025833210.1">
    <property type="nucleotide sequence ID" value="XM_025977425.1"/>
</dbReference>
<evidence type="ECO:0000256" key="2">
    <source>
        <dbReference type="ARBA" id="ARBA00004922"/>
    </source>
</evidence>
<name>A0A7F5RB56_AGRPL</name>
<dbReference type="GO" id="GO:0032580">
    <property type="term" value="C:Golgi cisterna membrane"/>
    <property type="evidence" value="ECO:0007669"/>
    <property type="project" value="UniProtKB-SubCell"/>
</dbReference>
<keyword evidence="10" id="KW-0472">Membrane</keyword>
<dbReference type="Gene3D" id="3.40.50.11660">
    <property type="entry name" value="Glycosyl transferase family 10, C-terminal domain"/>
    <property type="match status" value="1"/>
</dbReference>
<evidence type="ECO:0000256" key="9">
    <source>
        <dbReference type="ARBA" id="ARBA00023034"/>
    </source>
</evidence>
<keyword evidence="9 12" id="KW-0333">Golgi apparatus</keyword>
<keyword evidence="6 12" id="KW-0812">Transmembrane</keyword>
<comment type="pathway">
    <text evidence="2">Protein modification; protein glycosylation.</text>
</comment>
<dbReference type="GeneID" id="112903891"/>